<evidence type="ECO:0000256" key="2">
    <source>
        <dbReference type="ARBA" id="ARBA00022833"/>
    </source>
</evidence>
<dbReference type="Pfam" id="PF00172">
    <property type="entry name" value="Zn_clus"/>
    <property type="match status" value="1"/>
</dbReference>
<accession>J7S9G9</accession>
<keyword evidence="6" id="KW-0539">Nucleus</keyword>
<dbReference type="Pfam" id="PF11951">
    <property type="entry name" value="Fungal_trans_2"/>
    <property type="match status" value="1"/>
</dbReference>
<dbReference type="PROSITE" id="PS50048">
    <property type="entry name" value="ZN2_CY6_FUNGAL_2"/>
    <property type="match status" value="1"/>
</dbReference>
<dbReference type="OrthoDB" id="3477330at2759"/>
<dbReference type="GO" id="GO:0003677">
    <property type="term" value="F:DNA binding"/>
    <property type="evidence" value="ECO:0007669"/>
    <property type="project" value="UniProtKB-KW"/>
</dbReference>
<keyword evidence="1" id="KW-0479">Metal-binding</keyword>
<organism evidence="9 10">
    <name type="scientific">Huiozyma naganishii (strain ATCC MYA-139 / BCRC 22969 / CBS 8797 / KCTC 17520 / NBRC 10181 / NCYC 3082 / Yp74L-3)</name>
    <name type="common">Yeast</name>
    <name type="synonym">Kazachstania naganishii</name>
    <dbReference type="NCBI Taxonomy" id="1071383"/>
    <lineage>
        <taxon>Eukaryota</taxon>
        <taxon>Fungi</taxon>
        <taxon>Dikarya</taxon>
        <taxon>Ascomycota</taxon>
        <taxon>Saccharomycotina</taxon>
        <taxon>Saccharomycetes</taxon>
        <taxon>Saccharomycetales</taxon>
        <taxon>Saccharomycetaceae</taxon>
        <taxon>Huiozyma</taxon>
    </lineage>
</organism>
<dbReference type="Proteomes" id="UP000006310">
    <property type="component" value="Chromosome 10"/>
</dbReference>
<feature type="region of interest" description="Disordered" evidence="7">
    <location>
        <begin position="142"/>
        <end position="217"/>
    </location>
</feature>
<dbReference type="PANTHER" id="PTHR31069">
    <property type="entry name" value="OLEATE-ACTIVATED TRANSCRIPTION FACTOR 1-RELATED"/>
    <property type="match status" value="1"/>
</dbReference>
<dbReference type="EMBL" id="HE978323">
    <property type="protein sequence ID" value="CCK72104.1"/>
    <property type="molecule type" value="Genomic_DNA"/>
</dbReference>
<feature type="compositionally biased region" description="Polar residues" evidence="7">
    <location>
        <begin position="575"/>
        <end position="592"/>
    </location>
</feature>
<feature type="compositionally biased region" description="Low complexity" evidence="7">
    <location>
        <begin position="188"/>
        <end position="203"/>
    </location>
</feature>
<gene>
    <name evidence="9" type="primary">KNAG0J00210</name>
    <name evidence="9" type="ordered locus">KNAG_0J00210</name>
</gene>
<reference evidence="10" key="2">
    <citation type="submission" date="2012-08" db="EMBL/GenBank/DDBJ databases">
        <title>Genome sequence of Kazachstania naganishii.</title>
        <authorList>
            <person name="Gordon J.L."/>
            <person name="Armisen D."/>
            <person name="Proux-Wera E."/>
            <person name="OhEigeartaigh S.S."/>
            <person name="Byrne K.P."/>
            <person name="Wolfe K.H."/>
        </authorList>
    </citation>
    <scope>NUCLEOTIDE SEQUENCE [LARGE SCALE GENOMIC DNA]</scope>
    <source>
        <strain evidence="10">ATCC MYA-139 / BCRC 22969 / CBS 8797 / CCRC 22969 / KCTC 17520 / NBRC 10181 / NCYC 3082</strain>
    </source>
</reference>
<dbReference type="SUPFAM" id="SSF57701">
    <property type="entry name" value="Zn2/Cys6 DNA-binding domain"/>
    <property type="match status" value="1"/>
</dbReference>
<feature type="region of interest" description="Disordered" evidence="7">
    <location>
        <begin position="574"/>
        <end position="598"/>
    </location>
</feature>
<dbReference type="InterPro" id="IPR001138">
    <property type="entry name" value="Zn2Cys6_DnaBD"/>
</dbReference>
<dbReference type="eggNOG" id="ENOG502QQBG">
    <property type="taxonomic scope" value="Eukaryota"/>
</dbReference>
<feature type="compositionally biased region" description="Polar residues" evidence="7">
    <location>
        <begin position="165"/>
        <end position="179"/>
    </location>
</feature>
<dbReference type="Gene3D" id="4.10.240.10">
    <property type="entry name" value="Zn(2)-C6 fungal-type DNA-binding domain"/>
    <property type="match status" value="1"/>
</dbReference>
<reference evidence="9 10" key="1">
    <citation type="journal article" date="2011" name="Proc. Natl. Acad. Sci. U.S.A.">
        <title>Evolutionary erosion of yeast sex chromosomes by mating-type switching accidents.</title>
        <authorList>
            <person name="Gordon J.L."/>
            <person name="Armisen D."/>
            <person name="Proux-Wera E."/>
            <person name="Oheigeartaigh S.S."/>
            <person name="Byrne K.P."/>
            <person name="Wolfe K.H."/>
        </authorList>
    </citation>
    <scope>NUCLEOTIDE SEQUENCE [LARGE SCALE GENOMIC DNA]</scope>
    <source>
        <strain evidence="10">ATCC MYA-139 / BCRC 22969 / CBS 8797 / CCRC 22969 / KCTC 17520 / NBRC 10181 / NCYC 3082</strain>
    </source>
</reference>
<dbReference type="HOGENOM" id="CLU_009030_1_0_1"/>
<dbReference type="CDD" id="cd00067">
    <property type="entry name" value="GAL4"/>
    <property type="match status" value="1"/>
</dbReference>
<evidence type="ECO:0000256" key="5">
    <source>
        <dbReference type="ARBA" id="ARBA00023163"/>
    </source>
</evidence>
<dbReference type="OMA" id="ARQIMFE"/>
<name>J7S9G9_HUIN7</name>
<feature type="domain" description="Zn(2)-C6 fungal-type" evidence="8">
    <location>
        <begin position="22"/>
        <end position="50"/>
    </location>
</feature>
<dbReference type="PANTHER" id="PTHR31069:SF32">
    <property type="entry name" value="ARGININE METABOLISM REGULATION PROTEIN II"/>
    <property type="match status" value="1"/>
</dbReference>
<evidence type="ECO:0000256" key="6">
    <source>
        <dbReference type="ARBA" id="ARBA00023242"/>
    </source>
</evidence>
<keyword evidence="5" id="KW-0804">Transcription</keyword>
<evidence type="ECO:0000256" key="7">
    <source>
        <dbReference type="SAM" id="MobiDB-lite"/>
    </source>
</evidence>
<dbReference type="RefSeq" id="XP_022466349.1">
    <property type="nucleotide sequence ID" value="XM_022610011.1"/>
</dbReference>
<dbReference type="GO" id="GO:0008270">
    <property type="term" value="F:zinc ion binding"/>
    <property type="evidence" value="ECO:0007669"/>
    <property type="project" value="InterPro"/>
</dbReference>
<dbReference type="InterPro" id="IPR050675">
    <property type="entry name" value="OAF3"/>
</dbReference>
<protein>
    <recommendedName>
        <fullName evidence="8">Zn(2)-C6 fungal-type domain-containing protein</fullName>
    </recommendedName>
</protein>
<evidence type="ECO:0000256" key="4">
    <source>
        <dbReference type="ARBA" id="ARBA00023125"/>
    </source>
</evidence>
<keyword evidence="2" id="KW-0862">Zinc</keyword>
<proteinExistence type="predicted"/>
<keyword evidence="10" id="KW-1185">Reference proteome</keyword>
<dbReference type="STRING" id="1071383.J7S9G9"/>
<dbReference type="AlphaFoldDB" id="J7S9G9"/>
<sequence>MTSKQRRPRVKARPRRAKTFTGCWTCRSRKVKCDLRRPGCLRCEKSSLECGGYDIKLRWSELVRFDSYGVQMAPAANELSSLKSQNEPLFQRRNIDFVKYDEEYVYHEDMDDELSALHCPPPEKIADNKTWIIKKFGVFRGREPEDKQNPPRKRRRKTAPAKNTSAKNSVSNTPLQSVTPIPPPLAPPLEQTQQETLSPQQQLVDDASSSQKGANSIPGYNFISSELREDFLLSAFAFQGAPIDNLQIDELNSTINQANAGNSPELSSQTLESTGEQAINHLIRSLFHHTGEVGPAASSTEPADISSVHVPIIRHISSRDTDSYLPLGNSITINSPTLDSHMPRTAMEILPSQISDKSLLEKFKSVDERFVIPTTGLFVHGIARFLLSYYYNTVADLMTVVPIKKNPWKTLYFPRALSALGDLAGLGDTSNSRNSLLNALLAVSCFNLQSKFEKNSKEQKYFLNLGIEFRSQASSFLRLCLKNSVDEERYKDVLTAILSMNSIDVVWGTMTDCQDHLTVCEDFIEKRMKNRPHLSEKARTLHRIFSFLKLIQDSTALDKVRKKEIVFLEGAFSTPGESGTASVSSNPPSTLDRSSEDGLFRESVNQRDGKIQIKFVKEAETPSLASAASISPPMFPNIASESYYVKNDEKLRAADTIGTDAIYGLPYSLILLFSDCVLIARHNEYYNMKYVSVPREFTNLSLKFEKRLMKWKPEWSFFQDKDNLVFISDKIEAIYHHTMSFYFGLIIYYFTMVRSLNNAFLQTYVVKVLRHLQKLSTLIKEKKVQLVPLIWQGFIAGCSCTDVSMQAEFRIWAASLAESGMGSYWGARQIMYEVWRRRANEDPGDNWYSVYKDWEMNLMLS</sequence>
<keyword evidence="3" id="KW-0805">Transcription regulation</keyword>
<dbReference type="GeneID" id="34527859"/>
<dbReference type="InterPro" id="IPR021858">
    <property type="entry name" value="Fun_TF"/>
</dbReference>
<feature type="compositionally biased region" description="Basic residues" evidence="7">
    <location>
        <begin position="150"/>
        <end position="159"/>
    </location>
</feature>
<dbReference type="SMART" id="SM00066">
    <property type="entry name" value="GAL4"/>
    <property type="match status" value="1"/>
</dbReference>
<dbReference type="GO" id="GO:0000981">
    <property type="term" value="F:DNA-binding transcription factor activity, RNA polymerase II-specific"/>
    <property type="evidence" value="ECO:0007669"/>
    <property type="project" value="InterPro"/>
</dbReference>
<dbReference type="InterPro" id="IPR036864">
    <property type="entry name" value="Zn2-C6_fun-type_DNA-bd_sf"/>
</dbReference>
<evidence type="ECO:0000259" key="8">
    <source>
        <dbReference type="PROSITE" id="PS50048"/>
    </source>
</evidence>
<evidence type="ECO:0000313" key="10">
    <source>
        <dbReference type="Proteomes" id="UP000006310"/>
    </source>
</evidence>
<dbReference type="PROSITE" id="PS00463">
    <property type="entry name" value="ZN2_CY6_FUNGAL_1"/>
    <property type="match status" value="1"/>
</dbReference>
<evidence type="ECO:0000256" key="1">
    <source>
        <dbReference type="ARBA" id="ARBA00022723"/>
    </source>
</evidence>
<evidence type="ECO:0000256" key="3">
    <source>
        <dbReference type="ARBA" id="ARBA00023015"/>
    </source>
</evidence>
<dbReference type="KEGG" id="kng:KNAG_0J00210"/>
<keyword evidence="4" id="KW-0238">DNA-binding</keyword>
<evidence type="ECO:0000313" key="9">
    <source>
        <dbReference type="EMBL" id="CCK72104.1"/>
    </source>
</evidence>